<protein>
    <submittedName>
        <fullName evidence="3">Isochorismatase family protein</fullName>
    </submittedName>
</protein>
<name>A0A6L3VU95_9ACTN</name>
<dbReference type="SUPFAM" id="SSF52499">
    <property type="entry name" value="Isochorismatase-like hydrolases"/>
    <property type="match status" value="1"/>
</dbReference>
<proteinExistence type="predicted"/>
<dbReference type="Gene3D" id="3.40.50.850">
    <property type="entry name" value="Isochorismatase-like"/>
    <property type="match status" value="1"/>
</dbReference>
<dbReference type="PANTHER" id="PTHR43540">
    <property type="entry name" value="PEROXYUREIDOACRYLATE/UREIDOACRYLATE AMIDOHYDROLASE-RELATED"/>
    <property type="match status" value="1"/>
</dbReference>
<organism evidence="3 4">
    <name type="scientific">Actinomadura montaniterrae</name>
    <dbReference type="NCBI Taxonomy" id="1803903"/>
    <lineage>
        <taxon>Bacteria</taxon>
        <taxon>Bacillati</taxon>
        <taxon>Actinomycetota</taxon>
        <taxon>Actinomycetes</taxon>
        <taxon>Streptosporangiales</taxon>
        <taxon>Thermomonosporaceae</taxon>
        <taxon>Actinomadura</taxon>
    </lineage>
</organism>
<reference evidence="3 4" key="1">
    <citation type="submission" date="2019-09" db="EMBL/GenBank/DDBJ databases">
        <title>Actinomadura physcomitrii sp. nov., a novel actinomycete isolated from moss [Physcomitrium sphaericum (Ludw) Fuernr].</title>
        <authorList>
            <person name="Liu C."/>
            <person name="Zhuang X."/>
        </authorList>
    </citation>
    <scope>NUCLEOTIDE SEQUENCE [LARGE SCALE GENOMIC DNA]</scope>
    <source>
        <strain evidence="3 4">CYP1-1B</strain>
    </source>
</reference>
<evidence type="ECO:0000256" key="1">
    <source>
        <dbReference type="ARBA" id="ARBA00022801"/>
    </source>
</evidence>
<accession>A0A6L3VU95</accession>
<dbReference type="PANTHER" id="PTHR43540:SF14">
    <property type="entry name" value="ISOCHORISMATASE"/>
    <property type="match status" value="1"/>
</dbReference>
<evidence type="ECO:0000313" key="3">
    <source>
        <dbReference type="EMBL" id="KAB2371722.1"/>
    </source>
</evidence>
<dbReference type="InterPro" id="IPR036380">
    <property type="entry name" value="Isochorismatase-like_sf"/>
</dbReference>
<dbReference type="OrthoDB" id="9789777at2"/>
<dbReference type="GO" id="GO:0016787">
    <property type="term" value="F:hydrolase activity"/>
    <property type="evidence" value="ECO:0007669"/>
    <property type="project" value="UniProtKB-KW"/>
</dbReference>
<dbReference type="InterPro" id="IPR000868">
    <property type="entry name" value="Isochorismatase-like_dom"/>
</dbReference>
<dbReference type="AlphaFoldDB" id="A0A6L3VU95"/>
<evidence type="ECO:0000313" key="4">
    <source>
        <dbReference type="Proteomes" id="UP000483004"/>
    </source>
</evidence>
<dbReference type="InterPro" id="IPR050272">
    <property type="entry name" value="Isochorismatase-like_hydrls"/>
</dbReference>
<dbReference type="Pfam" id="PF00857">
    <property type="entry name" value="Isochorismatase"/>
    <property type="match status" value="1"/>
</dbReference>
<gene>
    <name evidence="3" type="ORF">F9B16_31450</name>
</gene>
<sequence>MTTLPNRPNTALLVIDVQSGVMADAHQRDSVITNIAALIDKARTHDTPVIWVQHSDDHLTKGTDAWQYVPELTRHDSEPLVHKTYGDSFEDTDLEDVLAAAAVGRLIVTGAETDACIRSTIHGAFTRGYDVTLVGDAHTAPDQSAWGAPPPDQVIAHTNLYWQYHQAPGRTAAVTKTHDITFTHPATKAT</sequence>
<feature type="domain" description="Isochorismatase-like" evidence="2">
    <location>
        <begin position="10"/>
        <end position="145"/>
    </location>
</feature>
<keyword evidence="4" id="KW-1185">Reference proteome</keyword>
<evidence type="ECO:0000259" key="2">
    <source>
        <dbReference type="Pfam" id="PF00857"/>
    </source>
</evidence>
<comment type="caution">
    <text evidence="3">The sequence shown here is derived from an EMBL/GenBank/DDBJ whole genome shotgun (WGS) entry which is preliminary data.</text>
</comment>
<keyword evidence="1" id="KW-0378">Hydrolase</keyword>
<dbReference type="EMBL" id="WBMR01000119">
    <property type="protein sequence ID" value="KAB2371722.1"/>
    <property type="molecule type" value="Genomic_DNA"/>
</dbReference>
<dbReference type="RefSeq" id="WP_151543842.1">
    <property type="nucleotide sequence ID" value="NZ_WBMR01000119.1"/>
</dbReference>
<dbReference type="Proteomes" id="UP000483004">
    <property type="component" value="Unassembled WGS sequence"/>
</dbReference>